<evidence type="ECO:0000259" key="3">
    <source>
        <dbReference type="Pfam" id="PF01055"/>
    </source>
</evidence>
<feature type="domain" description="Glycoside hydrolase family 31 TIM barrel" evidence="3">
    <location>
        <begin position="87"/>
        <end position="122"/>
    </location>
</feature>
<dbReference type="SUPFAM" id="SSF51445">
    <property type="entry name" value="(Trans)glycosidases"/>
    <property type="match status" value="2"/>
</dbReference>
<dbReference type="STRING" id="104452.A0A0L7LTW6"/>
<comment type="caution">
    <text evidence="4">The sequence shown here is derived from an EMBL/GenBank/DDBJ whole genome shotgun (WGS) entry which is preliminary data.</text>
</comment>
<feature type="domain" description="Glycoside hydrolase family 31 TIM barrel" evidence="3">
    <location>
        <begin position="2"/>
        <end position="26"/>
    </location>
</feature>
<protein>
    <submittedName>
        <fullName evidence="4">Putative acid alpha-glucosidase</fullName>
    </submittedName>
</protein>
<gene>
    <name evidence="4" type="ORF">OBRU01_02272</name>
</gene>
<dbReference type="Pfam" id="PF01055">
    <property type="entry name" value="Glyco_hydro_31_2nd"/>
    <property type="match status" value="3"/>
</dbReference>
<evidence type="ECO:0000313" key="4">
    <source>
        <dbReference type="EMBL" id="KOB78651.1"/>
    </source>
</evidence>
<name>A0A0L7LTW6_OPEBR</name>
<keyword evidence="2" id="KW-0378">Hydrolase</keyword>
<sequence>MTPELCKRWMQLGAFDTFSRNHNANTSIFALNTTPELCKRWMQLGAFYPFSRNHNADTYIRWMQFGAFCPFSRNHNAETSNYSESMFPLNKTPELCKRWMQLGTFYPFSRNHNADTSIEKKYSHIEFTHNGTELRSTVRWWGYGVPSLNQLIFFDQPPIKSINVNSQPCQKPCAFIYNTQTKVLEVTVTLSLDKPFVVSLVYKPKVLKTEAVLPGYG</sequence>
<dbReference type="GO" id="GO:0004553">
    <property type="term" value="F:hydrolase activity, hydrolyzing O-glycosyl compounds"/>
    <property type="evidence" value="ECO:0007669"/>
    <property type="project" value="InterPro"/>
</dbReference>
<dbReference type="InterPro" id="IPR017853">
    <property type="entry name" value="GH"/>
</dbReference>
<dbReference type="PANTHER" id="PTHR22762:SF133">
    <property type="entry name" value="P-TYPE DOMAIN-CONTAINING PROTEIN"/>
    <property type="match status" value="1"/>
</dbReference>
<dbReference type="InterPro" id="IPR000322">
    <property type="entry name" value="Glyco_hydro_31_TIM"/>
</dbReference>
<evidence type="ECO:0000256" key="1">
    <source>
        <dbReference type="ARBA" id="ARBA00007806"/>
    </source>
</evidence>
<dbReference type="GO" id="GO:0005975">
    <property type="term" value="P:carbohydrate metabolic process"/>
    <property type="evidence" value="ECO:0007669"/>
    <property type="project" value="InterPro"/>
</dbReference>
<comment type="similarity">
    <text evidence="1 2">Belongs to the glycosyl hydrolase 31 family.</text>
</comment>
<dbReference type="Proteomes" id="UP000037510">
    <property type="component" value="Unassembled WGS sequence"/>
</dbReference>
<reference evidence="4 5" key="1">
    <citation type="journal article" date="2015" name="Genome Biol. Evol.">
        <title>The genome of winter moth (Operophtera brumata) provides a genomic perspective on sexual dimorphism and phenology.</title>
        <authorList>
            <person name="Derks M.F."/>
            <person name="Smit S."/>
            <person name="Salis L."/>
            <person name="Schijlen E."/>
            <person name="Bossers A."/>
            <person name="Mateman C."/>
            <person name="Pijl A.S."/>
            <person name="de Ridder D."/>
            <person name="Groenen M.A."/>
            <person name="Visser M.E."/>
            <person name="Megens H.J."/>
        </authorList>
    </citation>
    <scope>NUCLEOTIDE SEQUENCE [LARGE SCALE GENOMIC DNA]</scope>
    <source>
        <strain evidence="4">WM2013NL</strain>
        <tissue evidence="4">Head and thorax</tissue>
    </source>
</reference>
<proteinExistence type="inferred from homology"/>
<feature type="domain" description="Glycoside hydrolase family 31 TIM barrel" evidence="3">
    <location>
        <begin position="29"/>
        <end position="57"/>
    </location>
</feature>
<evidence type="ECO:0000313" key="5">
    <source>
        <dbReference type="Proteomes" id="UP000037510"/>
    </source>
</evidence>
<organism evidence="4 5">
    <name type="scientific">Operophtera brumata</name>
    <name type="common">Winter moth</name>
    <name type="synonym">Phalaena brumata</name>
    <dbReference type="NCBI Taxonomy" id="104452"/>
    <lineage>
        <taxon>Eukaryota</taxon>
        <taxon>Metazoa</taxon>
        <taxon>Ecdysozoa</taxon>
        <taxon>Arthropoda</taxon>
        <taxon>Hexapoda</taxon>
        <taxon>Insecta</taxon>
        <taxon>Pterygota</taxon>
        <taxon>Neoptera</taxon>
        <taxon>Endopterygota</taxon>
        <taxon>Lepidoptera</taxon>
        <taxon>Glossata</taxon>
        <taxon>Ditrysia</taxon>
        <taxon>Geometroidea</taxon>
        <taxon>Geometridae</taxon>
        <taxon>Larentiinae</taxon>
        <taxon>Operophtera</taxon>
    </lineage>
</organism>
<dbReference type="AlphaFoldDB" id="A0A0L7LTW6"/>
<keyword evidence="2" id="KW-0326">Glycosidase</keyword>
<evidence type="ECO:0000256" key="2">
    <source>
        <dbReference type="RuleBase" id="RU361185"/>
    </source>
</evidence>
<keyword evidence="5" id="KW-1185">Reference proteome</keyword>
<accession>A0A0L7LTW6</accession>
<dbReference type="EMBL" id="JTDY01000138">
    <property type="protein sequence ID" value="KOB78651.1"/>
    <property type="molecule type" value="Genomic_DNA"/>
</dbReference>
<dbReference type="PANTHER" id="PTHR22762">
    <property type="entry name" value="ALPHA-GLUCOSIDASE"/>
    <property type="match status" value="1"/>
</dbReference>
<dbReference type="Gene3D" id="3.20.20.80">
    <property type="entry name" value="Glycosidases"/>
    <property type="match status" value="4"/>
</dbReference>